<dbReference type="InterPro" id="IPR037063">
    <property type="entry name" value="PHb_sf"/>
</dbReference>
<dbReference type="EMBL" id="CCYD01000553">
    <property type="protein sequence ID" value="CEG41466.1"/>
    <property type="molecule type" value="Genomic_DNA"/>
</dbReference>
<evidence type="ECO:0000259" key="1">
    <source>
        <dbReference type="Pfam" id="PF08000"/>
    </source>
</evidence>
<dbReference type="Gene3D" id="2.30.29.50">
    <property type="entry name" value="Bacterial Pleckstrin homology domain"/>
    <property type="match status" value="1"/>
</dbReference>
<evidence type="ECO:0000313" key="2">
    <source>
        <dbReference type="EMBL" id="CEG41466.1"/>
    </source>
</evidence>
<feature type="domain" description="Bacterial Pleckstrin homology" evidence="1">
    <location>
        <begin position="27"/>
        <end position="125"/>
    </location>
</feature>
<keyword evidence="3" id="KW-1185">Reference proteome</keyword>
<dbReference type="InterPro" id="IPR012544">
    <property type="entry name" value="PHb"/>
</dbReference>
<dbReference type="GO" id="GO:0016787">
    <property type="term" value="F:hydrolase activity"/>
    <property type="evidence" value="ECO:0007669"/>
    <property type="project" value="UniProtKB-KW"/>
</dbReference>
<protein>
    <submittedName>
        <fullName evidence="2">p-loop containing nucleoside triphosphate hydrolase</fullName>
    </submittedName>
</protein>
<dbReference type="PANTHER" id="PTHR35796">
    <property type="entry name" value="HYPOTHETICAL CYTOSOLIC PROTEIN"/>
    <property type="match status" value="1"/>
</dbReference>
<keyword evidence="2" id="KW-0378">Hydrolase</keyword>
<dbReference type="Pfam" id="PF08000">
    <property type="entry name" value="bPH_1"/>
    <property type="match status" value="1"/>
</dbReference>
<dbReference type="GeneID" id="36406864"/>
<dbReference type="RefSeq" id="XP_024577835.1">
    <property type="nucleotide sequence ID" value="XM_024727238.1"/>
</dbReference>
<dbReference type="PANTHER" id="PTHR35796:SF3">
    <property type="entry name" value="BHLH DOMAIN-CONTAINING PROTEIN"/>
    <property type="match status" value="1"/>
</dbReference>
<dbReference type="Proteomes" id="UP000054928">
    <property type="component" value="Unassembled WGS sequence"/>
</dbReference>
<name>A0A0P1AKT9_PLAHL</name>
<accession>A0A0P1AKT9</accession>
<dbReference type="SUPFAM" id="SSF52540">
    <property type="entry name" value="P-loop containing nucleoside triphosphate hydrolases"/>
    <property type="match status" value="1"/>
</dbReference>
<dbReference type="SUPFAM" id="SSF50729">
    <property type="entry name" value="PH domain-like"/>
    <property type="match status" value="1"/>
</dbReference>
<evidence type="ECO:0000313" key="3">
    <source>
        <dbReference type="Proteomes" id="UP000054928"/>
    </source>
</evidence>
<proteinExistence type="predicted"/>
<sequence length="847" mass="94959">MLKGLTKDLTGTADICHTAKDLSKLHATSYLLPGEEIMFAFESGKEEFAFTNEALIMTSGESATTTRKLVQRASYRDSIISNVLFETTGRVDRDCEIKFLIGDIDVSIDIARKEEDFVKGFYETLLLLSRAQKSRARSWEQAEKGLDKAADSFKIRDGHNLVSLASDVAAWLDNAYNQRNSRCYREVIATAMAQVVAEDKNVNTYHVACSTSTWGLGKQAKAWRKRKPQKEEMLPDVYFELVDKATRLPLPDTSVDAVTDLPDHASVIRFRDAVLRKCPNSLTNVDAANLRVYANRAVYDDKDGKPLKVSAKVDDLGKDEDLALIVEVPQRESGVPIHRFILFLSPAASGKTSLLSLFARRYPDLNCIPVSFLRSQVSAVDQLRSCGIDIYDSTMNLSSHQNHVVMIDDAQAKYDDKDFWATLIKVAPSWLPDNVRFIICATHALECGVESPVELQSLLKFGRSDFLLSDEEVQEFLVLPLTTGLPDRMKKQSFIQLLIRECSGLIGALRITPTSCAADEDNRCIVTLKKAGIIVEDVDQLVRFSSPLAEKYYSKCLFPNRALANPSSLRELITRIVGNMSASALRQSVVGETNFPKEAIFQHQFMEGLALNTHRTCLICPELSRVFPSSPADSDQPLRIEGKIDFYLNGSLRWGLELLVNGDNIGEHMARFASDGKYAALAVNDYAVIDLRGNKTGKVTGVSCMEKRANHIQMTSKRGPHVMNFNGLLARLRSGKTHVNLKTMLVSHAFVDLWHLIEDEKSFDKHLFSLLDELEQMSYQSREFDSAYNEQLDGVVKRLKMLQGATAIGDNNPGIKKEMKQLLDKLYEKGVFSTNYYTQFKRLMKLS</sequence>
<dbReference type="AlphaFoldDB" id="A0A0P1AKT9"/>
<dbReference type="OrthoDB" id="67991at2759"/>
<organism evidence="2 3">
    <name type="scientific">Plasmopara halstedii</name>
    <name type="common">Downy mildew of sunflower</name>
    <dbReference type="NCBI Taxonomy" id="4781"/>
    <lineage>
        <taxon>Eukaryota</taxon>
        <taxon>Sar</taxon>
        <taxon>Stramenopiles</taxon>
        <taxon>Oomycota</taxon>
        <taxon>Peronosporomycetes</taxon>
        <taxon>Peronosporales</taxon>
        <taxon>Peronosporaceae</taxon>
        <taxon>Plasmopara</taxon>
    </lineage>
</organism>
<dbReference type="InterPro" id="IPR027417">
    <property type="entry name" value="P-loop_NTPase"/>
</dbReference>
<reference evidence="3" key="1">
    <citation type="submission" date="2014-09" db="EMBL/GenBank/DDBJ databases">
        <authorList>
            <person name="Sharma Rahul"/>
            <person name="Thines Marco"/>
        </authorList>
    </citation>
    <scope>NUCLEOTIDE SEQUENCE [LARGE SCALE GENOMIC DNA]</scope>
</reference>